<accession>E4T326</accession>
<dbReference type="EMBL" id="CP002345">
    <property type="protein sequence ID" value="ADQ79120.1"/>
    <property type="molecule type" value="Genomic_DNA"/>
</dbReference>
<dbReference type="NCBIfam" id="TIGR02623">
    <property type="entry name" value="G1P_cyt_trans"/>
    <property type="match status" value="1"/>
</dbReference>
<dbReference type="STRING" id="694427.Palpr_0970"/>
<gene>
    <name evidence="2" type="ordered locus">Palpr_0970</name>
</gene>
<dbReference type="GO" id="GO:0047343">
    <property type="term" value="F:glucose-1-phosphate cytidylyltransferase activity"/>
    <property type="evidence" value="ECO:0007669"/>
    <property type="project" value="UniProtKB-EC"/>
</dbReference>
<dbReference type="PANTHER" id="PTHR47183">
    <property type="entry name" value="GLUCOSE-1-PHOSPHATE CYTIDYLYLTRANSFERASE-RELATED"/>
    <property type="match status" value="1"/>
</dbReference>
<evidence type="ECO:0000313" key="3">
    <source>
        <dbReference type="Proteomes" id="UP000008718"/>
    </source>
</evidence>
<organism evidence="2 3">
    <name type="scientific">Paludibacter propionicigenes (strain DSM 17365 / JCM 13257 / WB4)</name>
    <dbReference type="NCBI Taxonomy" id="694427"/>
    <lineage>
        <taxon>Bacteria</taxon>
        <taxon>Pseudomonadati</taxon>
        <taxon>Bacteroidota</taxon>
        <taxon>Bacteroidia</taxon>
        <taxon>Bacteroidales</taxon>
        <taxon>Paludibacteraceae</taxon>
        <taxon>Paludibacter</taxon>
    </lineage>
</organism>
<dbReference type="SUPFAM" id="SSF53448">
    <property type="entry name" value="Nucleotide-diphospho-sugar transferases"/>
    <property type="match status" value="1"/>
</dbReference>
<name>E4T326_PALPW</name>
<protein>
    <submittedName>
        <fullName evidence="2">Glucose-1-phosphate cytidylyltransferase</fullName>
        <ecNumber evidence="2">2.7.7.33</ecNumber>
    </submittedName>
</protein>
<sequence length="257" mass="29060">MKAVILAGGLGTRLSEATNLIPKPMVEIGGKPILWHIMKTYSHYGINEFIICCGYKGYVIKEYFANYFRHNSDLTIDLINNKIEVLDCHAEPWKVTLIDTGLNTQTGGRVKRIQKYVGNEPFLLTYGDGVADLNIRETINLHEASGKLLSVTAYKPSGKFGALDIDHDGKVNSFMEKPAGDGNWINAGYFVCQPEVFDYIPEGDDAVFERLPLENIAKKGEMNAFKHTGFWKPMDTMRDNFELNEMWDKGNAPWKVW</sequence>
<dbReference type="HOGENOM" id="CLU_029499_10_0_10"/>
<dbReference type="OrthoDB" id="9803871at2"/>
<reference key="1">
    <citation type="submission" date="2010-11" db="EMBL/GenBank/DDBJ databases">
        <title>The complete genome of Paludibacter propionicigenes DSM 17365.</title>
        <authorList>
            <consortium name="US DOE Joint Genome Institute (JGI-PGF)"/>
            <person name="Lucas S."/>
            <person name="Copeland A."/>
            <person name="Lapidus A."/>
            <person name="Bruce D."/>
            <person name="Goodwin L."/>
            <person name="Pitluck S."/>
            <person name="Kyrpides N."/>
            <person name="Mavromatis K."/>
            <person name="Ivanova N."/>
            <person name="Munk A.C."/>
            <person name="Brettin T."/>
            <person name="Detter J.C."/>
            <person name="Han C."/>
            <person name="Tapia R."/>
            <person name="Land M."/>
            <person name="Hauser L."/>
            <person name="Markowitz V."/>
            <person name="Cheng J.-F."/>
            <person name="Hugenholtz P."/>
            <person name="Woyke T."/>
            <person name="Wu D."/>
            <person name="Gronow S."/>
            <person name="Wellnitz S."/>
            <person name="Brambilla E."/>
            <person name="Klenk H.-P."/>
            <person name="Eisen J.A."/>
        </authorList>
    </citation>
    <scope>NUCLEOTIDE SEQUENCE</scope>
    <source>
        <strain>WB4</strain>
    </source>
</reference>
<proteinExistence type="predicted"/>
<feature type="domain" description="Nucleotidyl transferase" evidence="1">
    <location>
        <begin position="2"/>
        <end position="202"/>
    </location>
</feature>
<dbReference type="InterPro" id="IPR013446">
    <property type="entry name" value="G1P_cyt_trans-like"/>
</dbReference>
<keyword evidence="2" id="KW-0808">Transferase</keyword>
<dbReference type="EC" id="2.7.7.33" evidence="2"/>
<keyword evidence="2" id="KW-0548">Nucleotidyltransferase</keyword>
<evidence type="ECO:0000313" key="2">
    <source>
        <dbReference type="EMBL" id="ADQ79120.1"/>
    </source>
</evidence>
<dbReference type="InterPro" id="IPR005835">
    <property type="entry name" value="NTP_transferase_dom"/>
</dbReference>
<dbReference type="GO" id="GO:0009243">
    <property type="term" value="P:O antigen biosynthetic process"/>
    <property type="evidence" value="ECO:0007669"/>
    <property type="project" value="InterPro"/>
</dbReference>
<dbReference type="KEGG" id="ppn:Palpr_0970"/>
<dbReference type="PANTHER" id="PTHR47183:SF1">
    <property type="entry name" value="GLUCOSE-1-PHOSPHATE CYTIDYLYLTRANSFERASE"/>
    <property type="match status" value="1"/>
</dbReference>
<dbReference type="RefSeq" id="WP_013444489.1">
    <property type="nucleotide sequence ID" value="NC_014734.1"/>
</dbReference>
<dbReference type="CDD" id="cd02524">
    <property type="entry name" value="G1P_cytidylyltransferase"/>
    <property type="match status" value="1"/>
</dbReference>
<dbReference type="AlphaFoldDB" id="E4T326"/>
<dbReference type="eggNOG" id="COG1208">
    <property type="taxonomic scope" value="Bacteria"/>
</dbReference>
<evidence type="ECO:0000259" key="1">
    <source>
        <dbReference type="Pfam" id="PF00483"/>
    </source>
</evidence>
<dbReference type="Proteomes" id="UP000008718">
    <property type="component" value="Chromosome"/>
</dbReference>
<dbReference type="Pfam" id="PF00483">
    <property type="entry name" value="NTP_transferase"/>
    <property type="match status" value="1"/>
</dbReference>
<keyword evidence="3" id="KW-1185">Reference proteome</keyword>
<dbReference type="Gene3D" id="3.90.550.10">
    <property type="entry name" value="Spore Coat Polysaccharide Biosynthesis Protein SpsA, Chain A"/>
    <property type="match status" value="1"/>
</dbReference>
<reference evidence="2 3" key="2">
    <citation type="journal article" date="2011" name="Stand. Genomic Sci.">
        <title>Complete genome sequence of Paludibacter propionicigenes type strain (WB4).</title>
        <authorList>
            <person name="Gronow S."/>
            <person name="Munk C."/>
            <person name="Lapidus A."/>
            <person name="Nolan M."/>
            <person name="Lucas S."/>
            <person name="Hammon N."/>
            <person name="Deshpande S."/>
            <person name="Cheng J.F."/>
            <person name="Tapia R."/>
            <person name="Han C."/>
            <person name="Goodwin L."/>
            <person name="Pitluck S."/>
            <person name="Liolios K."/>
            <person name="Ivanova N."/>
            <person name="Mavromatis K."/>
            <person name="Mikhailova N."/>
            <person name="Pati A."/>
            <person name="Chen A."/>
            <person name="Palaniappan K."/>
            <person name="Land M."/>
            <person name="Hauser L."/>
            <person name="Chang Y.J."/>
            <person name="Jeffries C.D."/>
            <person name="Brambilla E."/>
            <person name="Rohde M."/>
            <person name="Goker M."/>
            <person name="Detter J.C."/>
            <person name="Woyke T."/>
            <person name="Bristow J."/>
            <person name="Eisen J.A."/>
            <person name="Markowitz V."/>
            <person name="Hugenholtz P."/>
            <person name="Kyrpides N.C."/>
            <person name="Klenk H.P."/>
        </authorList>
    </citation>
    <scope>NUCLEOTIDE SEQUENCE [LARGE SCALE GENOMIC DNA]</scope>
    <source>
        <strain evidence="3">DSM 17365 / JCM 13257 / WB4</strain>
    </source>
</reference>
<dbReference type="InterPro" id="IPR046981">
    <property type="entry name" value="G1P_cyt_trans"/>
</dbReference>
<dbReference type="InterPro" id="IPR029044">
    <property type="entry name" value="Nucleotide-diphossugar_trans"/>
</dbReference>